<comment type="caution">
    <text evidence="1">The sequence shown here is derived from an EMBL/GenBank/DDBJ whole genome shotgun (WGS) entry which is preliminary data.</text>
</comment>
<sequence>MIVDKQVSLAIIFTKMKFYVIKLTHDGVTNKFFFVHISHKVTLKRLSPKEREKKGEKNKSDNESLFVSRKSLKRVLLNKKELLFILPTNICFVVNIPLTNLPTDFEKMLEGFKDIFSKEIPHGFPPIRGIEHQIDFVLDVSLPNCLAYSKQFTQLLDKGLVRESMSPCAILVILVPKKDNTWLLHMDNTTSHD</sequence>
<dbReference type="EMBL" id="QJKJ01001500">
    <property type="protein sequence ID" value="RDY07296.1"/>
    <property type="molecule type" value="Genomic_DNA"/>
</dbReference>
<dbReference type="PANTHER" id="PTHR35046">
    <property type="entry name" value="ZINC KNUCKLE (CCHC-TYPE) FAMILY PROTEIN"/>
    <property type="match status" value="1"/>
</dbReference>
<gene>
    <name evidence="1" type="ORF">CR513_08610</name>
</gene>
<dbReference type="SUPFAM" id="SSF56672">
    <property type="entry name" value="DNA/RNA polymerases"/>
    <property type="match status" value="1"/>
</dbReference>
<dbReference type="Proteomes" id="UP000257109">
    <property type="component" value="Unassembled WGS sequence"/>
</dbReference>
<reference evidence="1" key="1">
    <citation type="submission" date="2018-05" db="EMBL/GenBank/DDBJ databases">
        <title>Draft genome of Mucuna pruriens seed.</title>
        <authorList>
            <person name="Nnadi N.E."/>
            <person name="Vos R."/>
            <person name="Hasami M.H."/>
            <person name="Devisetty U.K."/>
            <person name="Aguiy J.C."/>
        </authorList>
    </citation>
    <scope>NUCLEOTIDE SEQUENCE [LARGE SCALE GENOMIC DNA]</scope>
    <source>
        <strain evidence="1">JCA_2017</strain>
    </source>
</reference>
<dbReference type="InterPro" id="IPR043502">
    <property type="entry name" value="DNA/RNA_pol_sf"/>
</dbReference>
<proteinExistence type="predicted"/>
<dbReference type="PANTHER" id="PTHR35046:SF9">
    <property type="entry name" value="RNA-DIRECTED DNA POLYMERASE"/>
    <property type="match status" value="1"/>
</dbReference>
<accession>A0A371HWX1</accession>
<evidence type="ECO:0000313" key="2">
    <source>
        <dbReference type="Proteomes" id="UP000257109"/>
    </source>
</evidence>
<feature type="non-terminal residue" evidence="1">
    <location>
        <position position="1"/>
    </location>
</feature>
<dbReference type="Gene3D" id="3.10.10.10">
    <property type="entry name" value="HIV Type 1 Reverse Transcriptase, subunit A, domain 1"/>
    <property type="match status" value="1"/>
</dbReference>
<evidence type="ECO:0000313" key="1">
    <source>
        <dbReference type="EMBL" id="RDY07296.1"/>
    </source>
</evidence>
<dbReference type="OrthoDB" id="1934635at2759"/>
<protein>
    <submittedName>
        <fullName evidence="1">Uncharacterized protein</fullName>
    </submittedName>
</protein>
<dbReference type="AlphaFoldDB" id="A0A371HWX1"/>
<keyword evidence="2" id="KW-1185">Reference proteome</keyword>
<organism evidence="1 2">
    <name type="scientific">Mucuna pruriens</name>
    <name type="common">Velvet bean</name>
    <name type="synonym">Dolichos pruriens</name>
    <dbReference type="NCBI Taxonomy" id="157652"/>
    <lineage>
        <taxon>Eukaryota</taxon>
        <taxon>Viridiplantae</taxon>
        <taxon>Streptophyta</taxon>
        <taxon>Embryophyta</taxon>
        <taxon>Tracheophyta</taxon>
        <taxon>Spermatophyta</taxon>
        <taxon>Magnoliopsida</taxon>
        <taxon>eudicotyledons</taxon>
        <taxon>Gunneridae</taxon>
        <taxon>Pentapetalae</taxon>
        <taxon>rosids</taxon>
        <taxon>fabids</taxon>
        <taxon>Fabales</taxon>
        <taxon>Fabaceae</taxon>
        <taxon>Papilionoideae</taxon>
        <taxon>50 kb inversion clade</taxon>
        <taxon>NPAAA clade</taxon>
        <taxon>indigoferoid/millettioid clade</taxon>
        <taxon>Phaseoleae</taxon>
        <taxon>Mucuna</taxon>
    </lineage>
</organism>
<name>A0A371HWX1_MUCPR</name>